<dbReference type="GO" id="GO:0003824">
    <property type="term" value="F:catalytic activity"/>
    <property type="evidence" value="ECO:0007669"/>
    <property type="project" value="InterPro"/>
</dbReference>
<feature type="non-terminal residue" evidence="1">
    <location>
        <position position="110"/>
    </location>
</feature>
<dbReference type="SUPFAM" id="SSF74650">
    <property type="entry name" value="Galactose mutarotase-like"/>
    <property type="match status" value="1"/>
</dbReference>
<dbReference type="GO" id="GO:0005975">
    <property type="term" value="P:carbohydrate metabolic process"/>
    <property type="evidence" value="ECO:0007669"/>
    <property type="project" value="InterPro"/>
</dbReference>
<dbReference type="GO" id="GO:0030246">
    <property type="term" value="F:carbohydrate binding"/>
    <property type="evidence" value="ECO:0007669"/>
    <property type="project" value="InterPro"/>
</dbReference>
<proteinExistence type="predicted"/>
<evidence type="ECO:0000313" key="2">
    <source>
        <dbReference type="Proteomes" id="UP000786560"/>
    </source>
</evidence>
<comment type="caution">
    <text evidence="1">The sequence shown here is derived from an EMBL/GenBank/DDBJ whole genome shotgun (WGS) entry which is preliminary data.</text>
</comment>
<dbReference type="EMBL" id="DYUX01000001">
    <property type="protein sequence ID" value="HJG40916.1"/>
    <property type="molecule type" value="Genomic_DNA"/>
</dbReference>
<protein>
    <submittedName>
        <fullName evidence="1">Family 31 glucosidase</fullName>
    </submittedName>
</protein>
<evidence type="ECO:0000313" key="1">
    <source>
        <dbReference type="EMBL" id="HJG40916.1"/>
    </source>
</evidence>
<dbReference type="Proteomes" id="UP000786560">
    <property type="component" value="Unassembled WGS sequence"/>
</dbReference>
<name>A0A921IWW9_9BIFI</name>
<gene>
    <name evidence="1" type="ORF">K8U73_00725</name>
</gene>
<reference evidence="1" key="1">
    <citation type="journal article" date="2021" name="PeerJ">
        <title>Extensive microbial diversity within the chicken gut microbiome revealed by metagenomics and culture.</title>
        <authorList>
            <person name="Gilroy R."/>
            <person name="Ravi A."/>
            <person name="Getino M."/>
            <person name="Pursley I."/>
            <person name="Horton D.L."/>
            <person name="Alikhan N.F."/>
            <person name="Baker D."/>
            <person name="Gharbi K."/>
            <person name="Hall N."/>
            <person name="Watson M."/>
            <person name="Adriaenssens E.M."/>
            <person name="Foster-Nyarko E."/>
            <person name="Jarju S."/>
            <person name="Secka A."/>
            <person name="Antonio M."/>
            <person name="Oren A."/>
            <person name="Chaudhuri R.R."/>
            <person name="La Ragione R."/>
            <person name="Hildebrand F."/>
            <person name="Pallen M.J."/>
        </authorList>
    </citation>
    <scope>NUCLEOTIDE SEQUENCE</scope>
    <source>
        <strain evidence="1">ChiBcolR7-4860</strain>
    </source>
</reference>
<dbReference type="AlphaFoldDB" id="A0A921IWW9"/>
<reference evidence="1" key="2">
    <citation type="submission" date="2021-09" db="EMBL/GenBank/DDBJ databases">
        <authorList>
            <person name="Gilroy R."/>
        </authorList>
    </citation>
    <scope>NUCLEOTIDE SEQUENCE</scope>
    <source>
        <strain evidence="1">ChiBcolR7-4860</strain>
    </source>
</reference>
<sequence>MTITSPFTAADGALTWVGDGETVRIEPWGANSIRVRARFMQPIADADWALLPPPADAPAPTIVIADDGSQASLTNGGITVTARMPRWDGRCELTFTDADGTVLFKETDDG</sequence>
<dbReference type="InterPro" id="IPR011013">
    <property type="entry name" value="Gal_mutarotase_sf_dom"/>
</dbReference>
<accession>A0A921IWW9</accession>
<dbReference type="Gene3D" id="2.60.40.1760">
    <property type="entry name" value="glycosyl hydrolase (family 31)"/>
    <property type="match status" value="1"/>
</dbReference>
<organism evidence="1 2">
    <name type="scientific">Bifidobacterium pullorum subsp. gallinarum</name>
    <dbReference type="NCBI Taxonomy" id="78344"/>
    <lineage>
        <taxon>Bacteria</taxon>
        <taxon>Bacillati</taxon>
        <taxon>Actinomycetota</taxon>
        <taxon>Actinomycetes</taxon>
        <taxon>Bifidobacteriales</taxon>
        <taxon>Bifidobacteriaceae</taxon>
        <taxon>Bifidobacterium</taxon>
    </lineage>
</organism>